<dbReference type="SMART" id="SM00490">
    <property type="entry name" value="HELICc"/>
    <property type="match status" value="1"/>
</dbReference>
<dbReference type="Pfam" id="PF00270">
    <property type="entry name" value="DEAD"/>
    <property type="match status" value="1"/>
</dbReference>
<evidence type="ECO:0000256" key="9">
    <source>
        <dbReference type="SAM" id="MobiDB-lite"/>
    </source>
</evidence>
<comment type="similarity">
    <text evidence="1">Belongs to the DEAD box helicase family. DEAH subfamily.</text>
</comment>
<dbReference type="Pfam" id="PF07717">
    <property type="entry name" value="OB_NTP_bind"/>
    <property type="match status" value="1"/>
</dbReference>
<dbReference type="PROSITE" id="PS51194">
    <property type="entry name" value="HELICASE_CTER"/>
    <property type="match status" value="1"/>
</dbReference>
<evidence type="ECO:0000256" key="2">
    <source>
        <dbReference type="ARBA" id="ARBA00012552"/>
    </source>
</evidence>
<dbReference type="SMART" id="SM00487">
    <property type="entry name" value="DEXDc"/>
    <property type="match status" value="1"/>
</dbReference>
<dbReference type="EMBL" id="CVRI01000005">
    <property type="protein sequence ID" value="CRK87788.1"/>
    <property type="molecule type" value="Genomic_DNA"/>
</dbReference>
<dbReference type="STRING" id="568069.A0A1J1HK52"/>
<dbReference type="GO" id="GO:0005524">
    <property type="term" value="F:ATP binding"/>
    <property type="evidence" value="ECO:0007669"/>
    <property type="project" value="UniProtKB-KW"/>
</dbReference>
<protein>
    <recommendedName>
        <fullName evidence="2">RNA helicase</fullName>
        <ecNumber evidence="2">3.6.4.13</ecNumber>
    </recommendedName>
</protein>
<evidence type="ECO:0000259" key="11">
    <source>
        <dbReference type="PROSITE" id="PS51194"/>
    </source>
</evidence>
<dbReference type="PROSITE" id="PS00690">
    <property type="entry name" value="DEAH_ATP_HELICASE"/>
    <property type="match status" value="1"/>
</dbReference>
<reference evidence="12 13" key="1">
    <citation type="submission" date="2015-04" db="EMBL/GenBank/DDBJ databases">
        <authorList>
            <person name="Syromyatnikov M.Y."/>
            <person name="Popov V.N."/>
        </authorList>
    </citation>
    <scope>NUCLEOTIDE SEQUENCE [LARGE SCALE GENOMIC DNA]</scope>
</reference>
<accession>A0A1J1HK52</accession>
<keyword evidence="8" id="KW-0175">Coiled coil</keyword>
<proteinExistence type="inferred from homology"/>
<dbReference type="InterPro" id="IPR002464">
    <property type="entry name" value="DNA/RNA_helicase_DEAH_CS"/>
</dbReference>
<feature type="region of interest" description="Disordered" evidence="9">
    <location>
        <begin position="416"/>
        <end position="446"/>
    </location>
</feature>
<evidence type="ECO:0000256" key="7">
    <source>
        <dbReference type="ARBA" id="ARBA00047984"/>
    </source>
</evidence>
<feature type="domain" description="Helicase C-terminal" evidence="11">
    <location>
        <begin position="822"/>
        <end position="1005"/>
    </location>
</feature>
<organism evidence="12 13">
    <name type="scientific">Clunio marinus</name>
    <dbReference type="NCBI Taxonomy" id="568069"/>
    <lineage>
        <taxon>Eukaryota</taxon>
        <taxon>Metazoa</taxon>
        <taxon>Ecdysozoa</taxon>
        <taxon>Arthropoda</taxon>
        <taxon>Hexapoda</taxon>
        <taxon>Insecta</taxon>
        <taxon>Pterygota</taxon>
        <taxon>Neoptera</taxon>
        <taxon>Endopterygota</taxon>
        <taxon>Diptera</taxon>
        <taxon>Nematocera</taxon>
        <taxon>Chironomoidea</taxon>
        <taxon>Chironomidae</taxon>
        <taxon>Clunio</taxon>
    </lineage>
</organism>
<dbReference type="PROSITE" id="PS51192">
    <property type="entry name" value="HELICASE_ATP_BIND_1"/>
    <property type="match status" value="1"/>
</dbReference>
<dbReference type="SUPFAM" id="SSF52540">
    <property type="entry name" value="P-loop containing nucleoside triphosphate hydrolases"/>
    <property type="match status" value="1"/>
</dbReference>
<comment type="catalytic activity">
    <reaction evidence="7">
        <text>ATP + H2O = ADP + phosphate + H(+)</text>
        <dbReference type="Rhea" id="RHEA:13065"/>
        <dbReference type="ChEBI" id="CHEBI:15377"/>
        <dbReference type="ChEBI" id="CHEBI:15378"/>
        <dbReference type="ChEBI" id="CHEBI:30616"/>
        <dbReference type="ChEBI" id="CHEBI:43474"/>
        <dbReference type="ChEBI" id="CHEBI:456216"/>
        <dbReference type="EC" id="3.6.4.13"/>
    </reaction>
</comment>
<evidence type="ECO:0000256" key="6">
    <source>
        <dbReference type="ARBA" id="ARBA00022840"/>
    </source>
</evidence>
<dbReference type="OrthoDB" id="10025033at2759"/>
<dbReference type="CDD" id="cd17982">
    <property type="entry name" value="DEXHc_DHX37"/>
    <property type="match status" value="1"/>
</dbReference>
<sequence length="1342" mass="154189">MSGYESHVNERVLPRFNNVVDKDFIVFHKWKISTSKSHILKSICTNREQCKAEDKSCCELCVYRYALDLPHLPDMVFHKNILTLEHDNGAVLTFNPIEALKRVRNEKLDIKVSCSDEWQESRPRDKTKEKLKPFDWTFSTDYQGTPNDKFVIEPTDLKIDKFKLMAKEQILFYNDLTLFEDELHDNGTSVSSVKVRVMPSGFYILLRFFMRVDNVMIRMNETRYHYETGKDFIIKEYTSRESTYDRLRKVPPALFICPNEIGEHLPVTLIMGKKRFNEKGRQNVETIIDNSSTKKIKLDNAIQQNNDDYKSTIGDELLVLPSEKRATKVKKVQTVTRILSRKQRKRLEKIVEKKKKKENRSSLLEALANVQIPSAELKQLTSLTAVQTKGLKKHFHEQKYGIKDVKRSENIVDDDSKLTSTLKGSKRMSSDDDSSEDESKKKTRDYNVVGLQESSSDSEFESENVEEIEKKQKVVSEESIPELKPVEEVQELTATDSIERKPAKYVHVDRDPEIQAARLKLPIIVEEQVIMETISGNMVTILAGETGSGKTTQVPQFLYEAGYASEGKMIGITEPRRVAAIAMSQRVGREMNLSTNIVSYLIRFEGNCTDETKIKFMTDGVLLKEVECDFLLQKYSVIILDEAHERSAYTDILIGLLSRIIQLRAKQNDPLKLIIMSATLRVEDFTKNTKLFKEPPPVIKVDARQFPVTVHFNKTTAQDYVREALLKIIKVHTKLPDGGILVFVTGQQEVRHLVKKLRNLFPYSKRSERKNEENEGIKENDDKFDYSSDEELENILNVRKAIKHQKKNKKNFVTQMNLPKIKLDDFQMPGDDTEVDFNQDNLSEDEIDEVDEKLNEMMVESHSSQPLWVLPLYSLLPSNKQARVFETPPEGTRLCVIATNVAETSLTIPGIKYVIDSGRQKTKLYDKVTGVNAFVVTFSSKAAADQRAGRAGRVAPGHCYRLYSSAVYNDEFVGFSPPEIQEKPIDALSVQEVLQEVPLAGEQGEKDSKWRTKRKTWAGSGNSLMLGDPMILLKAVGAAEFSHSQGKLQEFCDENGLRLKAIKEIRKLRIQLTNDINLNVPKLELTVDPLMKPPNDQQSKMLRQILLSGLGDQVARKIPDEELKLKDQKHKLKYAYQIPDMEEPVHIHSCSILKKKTPEWIVYQEVYETRNGDDTKIFIRGITAIEPEWLLKFVSSLCNYGKALEEPEPRYDAENDKIYCHVKSTFGRSGWPLPIAEIEMPETLDKYRNFARFLLKGEVFPMLEDFTKNLLSSPSTMTKSWSKLMPRTEMIMNALANQQVDSKEKMIKELKLNKNFLLKQYLMWIPEALQFKVTTVWSELIN</sequence>
<dbReference type="PANTHER" id="PTHR18934:SF99">
    <property type="entry name" value="ATP-DEPENDENT RNA HELICASE DHX37-RELATED"/>
    <property type="match status" value="1"/>
</dbReference>
<dbReference type="Pfam" id="PF04176">
    <property type="entry name" value="TIP41"/>
    <property type="match status" value="1"/>
</dbReference>
<dbReference type="InterPro" id="IPR027417">
    <property type="entry name" value="P-loop_NTPase"/>
</dbReference>
<feature type="coiled-coil region" evidence="8">
    <location>
        <begin position="1293"/>
        <end position="1320"/>
    </location>
</feature>
<keyword evidence="6" id="KW-0067">ATP-binding</keyword>
<evidence type="ECO:0000256" key="1">
    <source>
        <dbReference type="ARBA" id="ARBA00008792"/>
    </source>
</evidence>
<dbReference type="InterPro" id="IPR007303">
    <property type="entry name" value="TIP41-like"/>
</dbReference>
<dbReference type="Gene3D" id="3.40.50.300">
    <property type="entry name" value="P-loop containing nucleotide triphosphate hydrolases"/>
    <property type="match status" value="3"/>
</dbReference>
<evidence type="ECO:0000313" key="12">
    <source>
        <dbReference type="EMBL" id="CRK87788.1"/>
    </source>
</evidence>
<dbReference type="EC" id="3.6.4.13" evidence="2"/>
<dbReference type="InterPro" id="IPR011545">
    <property type="entry name" value="DEAD/DEAH_box_helicase_dom"/>
</dbReference>
<evidence type="ECO:0000256" key="5">
    <source>
        <dbReference type="ARBA" id="ARBA00022806"/>
    </source>
</evidence>
<dbReference type="InterPro" id="IPR014001">
    <property type="entry name" value="Helicase_ATP-bd"/>
</dbReference>
<dbReference type="Pfam" id="PF00271">
    <property type="entry name" value="Helicase_C"/>
    <property type="match status" value="1"/>
</dbReference>
<dbReference type="GO" id="GO:0003724">
    <property type="term" value="F:RNA helicase activity"/>
    <property type="evidence" value="ECO:0007669"/>
    <property type="project" value="UniProtKB-EC"/>
</dbReference>
<evidence type="ECO:0000256" key="8">
    <source>
        <dbReference type="SAM" id="Coils"/>
    </source>
</evidence>
<dbReference type="InterPro" id="IPR011709">
    <property type="entry name" value="DEAD-box_helicase_OB_fold"/>
</dbReference>
<dbReference type="FunFam" id="3.40.50.300:FF:000637">
    <property type="entry name" value="ATP-dependent RNA helicase DHX37/DHR1"/>
    <property type="match status" value="1"/>
</dbReference>
<dbReference type="GO" id="GO:0000462">
    <property type="term" value="P:maturation of SSU-rRNA from tricistronic rRNA transcript (SSU-rRNA, 5.8S rRNA, LSU-rRNA)"/>
    <property type="evidence" value="ECO:0007669"/>
    <property type="project" value="TreeGrafter"/>
</dbReference>
<dbReference type="GO" id="GO:0016787">
    <property type="term" value="F:hydrolase activity"/>
    <property type="evidence" value="ECO:0007669"/>
    <property type="project" value="UniProtKB-KW"/>
</dbReference>
<dbReference type="InterPro" id="IPR056371">
    <property type="entry name" value="DHX37-like_C"/>
</dbReference>
<feature type="domain" description="Helicase ATP-binding" evidence="10">
    <location>
        <begin position="531"/>
        <end position="698"/>
    </location>
</feature>
<dbReference type="PANTHER" id="PTHR18934">
    <property type="entry name" value="ATP-DEPENDENT RNA HELICASE"/>
    <property type="match status" value="1"/>
</dbReference>
<dbReference type="Pfam" id="PF23362">
    <property type="entry name" value="DHX37_C"/>
    <property type="match status" value="1"/>
</dbReference>
<dbReference type="InterPro" id="IPR001650">
    <property type="entry name" value="Helicase_C-like"/>
</dbReference>
<dbReference type="GO" id="GO:0003723">
    <property type="term" value="F:RNA binding"/>
    <property type="evidence" value="ECO:0007669"/>
    <property type="project" value="TreeGrafter"/>
</dbReference>
<keyword evidence="4" id="KW-0378">Hydrolase</keyword>
<evidence type="ECO:0000259" key="10">
    <source>
        <dbReference type="PROSITE" id="PS51192"/>
    </source>
</evidence>
<dbReference type="GO" id="GO:0005730">
    <property type="term" value="C:nucleolus"/>
    <property type="evidence" value="ECO:0007669"/>
    <property type="project" value="TreeGrafter"/>
</dbReference>
<keyword evidence="5" id="KW-0347">Helicase</keyword>
<dbReference type="CDD" id="cd18791">
    <property type="entry name" value="SF2_C_RHA"/>
    <property type="match status" value="1"/>
</dbReference>
<dbReference type="Proteomes" id="UP000183832">
    <property type="component" value="Unassembled WGS sequence"/>
</dbReference>
<name>A0A1J1HK52_9DIPT</name>
<keyword evidence="13" id="KW-1185">Reference proteome</keyword>
<evidence type="ECO:0000256" key="3">
    <source>
        <dbReference type="ARBA" id="ARBA00022741"/>
    </source>
</evidence>
<evidence type="ECO:0000256" key="4">
    <source>
        <dbReference type="ARBA" id="ARBA00022801"/>
    </source>
</evidence>
<gene>
    <name evidence="12" type="ORF">CLUMA_CG001540</name>
</gene>
<keyword evidence="3" id="KW-0547">Nucleotide-binding</keyword>
<evidence type="ECO:0000313" key="13">
    <source>
        <dbReference type="Proteomes" id="UP000183832"/>
    </source>
</evidence>